<reference evidence="5" key="1">
    <citation type="submission" date="2016-12" db="EMBL/GenBank/DDBJ databases">
        <title>Comparative genomics of four Isosphaeraceae planctomycetes: a common pool of plasmids and glycoside hydrolase genes.</title>
        <authorList>
            <person name="Ivanova A."/>
        </authorList>
    </citation>
    <scope>NUCLEOTIDE SEQUENCE [LARGE SCALE GENOMIC DNA]</scope>
    <source>
        <strain evidence="5">PX4</strain>
    </source>
</reference>
<dbReference type="KEGG" id="pbor:BSF38_03925"/>
<keyword evidence="2" id="KW-0472">Membrane</keyword>
<dbReference type="PANTHER" id="PTHR30576">
    <property type="entry name" value="COLANIC BIOSYNTHESIS UDP-GLUCOSE LIPID CARRIER TRANSFERASE"/>
    <property type="match status" value="1"/>
</dbReference>
<proteinExistence type="inferred from homology"/>
<name>A0A1U7CU09_9BACT</name>
<feature type="transmembrane region" description="Helical" evidence="2">
    <location>
        <begin position="31"/>
        <end position="54"/>
    </location>
</feature>
<gene>
    <name evidence="4" type="primary">wcaJ</name>
    <name evidence="4" type="ORF">BSF38_03925</name>
</gene>
<keyword evidence="4" id="KW-0808">Transferase</keyword>
<evidence type="ECO:0000256" key="2">
    <source>
        <dbReference type="SAM" id="Phobius"/>
    </source>
</evidence>
<evidence type="ECO:0000259" key="3">
    <source>
        <dbReference type="Pfam" id="PF02397"/>
    </source>
</evidence>
<dbReference type="GO" id="GO:0016780">
    <property type="term" value="F:phosphotransferase activity, for other substituted phosphate groups"/>
    <property type="evidence" value="ECO:0007669"/>
    <property type="project" value="TreeGrafter"/>
</dbReference>
<keyword evidence="2" id="KW-0812">Transmembrane</keyword>
<dbReference type="Pfam" id="PF02397">
    <property type="entry name" value="Bac_transf"/>
    <property type="match status" value="1"/>
</dbReference>
<feature type="domain" description="Bacterial sugar transferase" evidence="3">
    <location>
        <begin position="26"/>
        <end position="218"/>
    </location>
</feature>
<evidence type="ECO:0000256" key="1">
    <source>
        <dbReference type="ARBA" id="ARBA00006464"/>
    </source>
</evidence>
<organism evidence="4 5">
    <name type="scientific">Paludisphaera borealis</name>
    <dbReference type="NCBI Taxonomy" id="1387353"/>
    <lineage>
        <taxon>Bacteria</taxon>
        <taxon>Pseudomonadati</taxon>
        <taxon>Planctomycetota</taxon>
        <taxon>Planctomycetia</taxon>
        <taxon>Isosphaerales</taxon>
        <taxon>Isosphaeraceae</taxon>
        <taxon>Paludisphaera</taxon>
    </lineage>
</organism>
<dbReference type="AlphaFoldDB" id="A0A1U7CU09"/>
<evidence type="ECO:0000313" key="4">
    <source>
        <dbReference type="EMBL" id="APW62386.1"/>
    </source>
</evidence>
<evidence type="ECO:0000313" key="5">
    <source>
        <dbReference type="Proteomes" id="UP000186309"/>
    </source>
</evidence>
<dbReference type="Proteomes" id="UP000186309">
    <property type="component" value="Chromosome"/>
</dbReference>
<dbReference type="EMBL" id="CP019082">
    <property type="protein sequence ID" value="APW62386.1"/>
    <property type="molecule type" value="Genomic_DNA"/>
</dbReference>
<protein>
    <recommendedName>
        <fullName evidence="3">Bacterial sugar transferase domain-containing protein</fullName>
    </recommendedName>
</protein>
<dbReference type="STRING" id="1387353.BSF38_03925"/>
<comment type="similarity">
    <text evidence="1">Belongs to the bacterial sugar transferase family.</text>
</comment>
<dbReference type="OrthoDB" id="9766874at2"/>
<keyword evidence="2" id="KW-1133">Transmembrane helix</keyword>
<dbReference type="PANTHER" id="PTHR30576:SF23">
    <property type="entry name" value="GLUCOSYLTRANSFERASE"/>
    <property type="match status" value="1"/>
</dbReference>
<accession>A0A1U7CU09</accession>
<dbReference type="InterPro" id="IPR003362">
    <property type="entry name" value="Bact_transf"/>
</dbReference>
<dbReference type="RefSeq" id="WP_083713099.1">
    <property type="nucleotide sequence ID" value="NZ_CP019082.1"/>
</dbReference>
<sequence>MSSIEFPLVGPHTAARFDDLLSRPVKRLMDMAGAALGLILLSPVLLLVAILVRLDTPGPAVFRQQRMGRGGRLFWCLKFRSMTVDADELLGQLESRNESPDGVMFQMKDDPRVTRVGRFLRRSSLDELPQLWNILRGEMSLIGPRPLSLPECRKLASLDPEPFRTRLAVLPGLTGLAQVSGRRDLSSLRTLELDRRYVREWSLGMDLTILARTVVVVLSRDGVD</sequence>
<keyword evidence="5" id="KW-1185">Reference proteome</keyword>